<dbReference type="InterPro" id="IPR000587">
    <property type="entry name" value="Creatinase_N"/>
</dbReference>
<dbReference type="RefSeq" id="WP_345401689.1">
    <property type="nucleotide sequence ID" value="NZ_BAABLA010000107.1"/>
</dbReference>
<dbReference type="InterPro" id="IPR029149">
    <property type="entry name" value="Creatin/AminoP/Spt16_N"/>
</dbReference>
<dbReference type="CDD" id="cd01066">
    <property type="entry name" value="APP_MetAP"/>
    <property type="match status" value="1"/>
</dbReference>
<proteinExistence type="predicted"/>
<name>A0ABW2C816_9PSEU</name>
<evidence type="ECO:0000256" key="1">
    <source>
        <dbReference type="SAM" id="MobiDB-lite"/>
    </source>
</evidence>
<dbReference type="InterPro" id="IPR050659">
    <property type="entry name" value="Peptidase_M24B"/>
</dbReference>
<feature type="domain" description="Peptidase M24" evidence="2">
    <location>
        <begin position="191"/>
        <end position="398"/>
    </location>
</feature>
<dbReference type="PANTHER" id="PTHR46112:SF2">
    <property type="entry name" value="XAA-PRO AMINOPEPTIDASE P-RELATED"/>
    <property type="match status" value="1"/>
</dbReference>
<comment type="caution">
    <text evidence="4">The sequence shown here is derived from an EMBL/GenBank/DDBJ whole genome shotgun (WGS) entry which is preliminary data.</text>
</comment>
<feature type="region of interest" description="Disordered" evidence="1">
    <location>
        <begin position="1"/>
        <end position="20"/>
    </location>
</feature>
<gene>
    <name evidence="4" type="ORF">ACFQGD_25275</name>
</gene>
<protein>
    <submittedName>
        <fullName evidence="4">Xaa-Pro peptidase family protein</fullName>
    </submittedName>
</protein>
<dbReference type="InterPro" id="IPR036005">
    <property type="entry name" value="Creatinase/aminopeptidase-like"/>
</dbReference>
<dbReference type="Proteomes" id="UP001596337">
    <property type="component" value="Unassembled WGS sequence"/>
</dbReference>
<dbReference type="Pfam" id="PF00557">
    <property type="entry name" value="Peptidase_M24"/>
    <property type="match status" value="1"/>
</dbReference>
<dbReference type="EMBL" id="JBHSXX010000001">
    <property type="protein sequence ID" value="MFC6870450.1"/>
    <property type="molecule type" value="Genomic_DNA"/>
</dbReference>
<feature type="domain" description="Creatinase N-terminal" evidence="3">
    <location>
        <begin position="49"/>
        <end position="183"/>
    </location>
</feature>
<dbReference type="Pfam" id="PF01321">
    <property type="entry name" value="Creatinase_N"/>
    <property type="match status" value="1"/>
</dbReference>
<sequence length="415" mass="44798">MRRAERHPSGPDLAGLESDVPPRWLTPNAVTELVDGARLPFDAGEYEMRLARVRERMADRGLDAVLVFRPSSVEYLCGYHTAERLPQPLLVTESDVVLYVPDFEVGRALVSGRAPTVRYFRYASASRALRRVTDHVSRFLPRRARIAVELTHPAAPPQVADMLRHDDLAVIDGDFLVERVRLVLSEAEIRCVERAAVATQRGVEAAVEAAREPDATDAALAAAISAALLRDANSASAWGPTVATGSRAGIPHSTVGHVPLSPDSTFMEFSGAHHRYHAPVMRTLYHSRPSSSIEKLADLATTALAAVLDTARAGVTCSDVAMRAAKAVDPLPDDVVFHELFGYPVGLAHPPHWMDGAPFTITVDNPAPLVAGMVFHIPASFRRFGEAGVGLSQTFVVESTGTRVLTHGAAEPLVL</sequence>
<dbReference type="InterPro" id="IPR000994">
    <property type="entry name" value="Pept_M24"/>
</dbReference>
<dbReference type="SUPFAM" id="SSF55920">
    <property type="entry name" value="Creatinase/aminopeptidase"/>
    <property type="match status" value="1"/>
</dbReference>
<dbReference type="SUPFAM" id="SSF53092">
    <property type="entry name" value="Creatinase/prolidase N-terminal domain"/>
    <property type="match status" value="1"/>
</dbReference>
<evidence type="ECO:0000259" key="3">
    <source>
        <dbReference type="Pfam" id="PF01321"/>
    </source>
</evidence>
<reference evidence="5" key="1">
    <citation type="journal article" date="2019" name="Int. J. Syst. Evol. Microbiol.">
        <title>The Global Catalogue of Microorganisms (GCM) 10K type strain sequencing project: providing services to taxonomists for standard genome sequencing and annotation.</title>
        <authorList>
            <consortium name="The Broad Institute Genomics Platform"/>
            <consortium name="The Broad Institute Genome Sequencing Center for Infectious Disease"/>
            <person name="Wu L."/>
            <person name="Ma J."/>
        </authorList>
    </citation>
    <scope>NUCLEOTIDE SEQUENCE [LARGE SCALE GENOMIC DNA]</scope>
    <source>
        <strain evidence="5">KCTC 32255</strain>
    </source>
</reference>
<dbReference type="PANTHER" id="PTHR46112">
    <property type="entry name" value="AMINOPEPTIDASE"/>
    <property type="match status" value="1"/>
</dbReference>
<dbReference type="Gene3D" id="3.40.350.10">
    <property type="entry name" value="Creatinase/prolidase N-terminal domain"/>
    <property type="match status" value="1"/>
</dbReference>
<organism evidence="4 5">
    <name type="scientific">Haloechinothrix salitolerans</name>
    <dbReference type="NCBI Taxonomy" id="926830"/>
    <lineage>
        <taxon>Bacteria</taxon>
        <taxon>Bacillati</taxon>
        <taxon>Actinomycetota</taxon>
        <taxon>Actinomycetes</taxon>
        <taxon>Pseudonocardiales</taxon>
        <taxon>Pseudonocardiaceae</taxon>
        <taxon>Haloechinothrix</taxon>
    </lineage>
</organism>
<evidence type="ECO:0000259" key="2">
    <source>
        <dbReference type="Pfam" id="PF00557"/>
    </source>
</evidence>
<evidence type="ECO:0000313" key="5">
    <source>
        <dbReference type="Proteomes" id="UP001596337"/>
    </source>
</evidence>
<accession>A0ABW2C816</accession>
<dbReference type="Gene3D" id="3.90.230.10">
    <property type="entry name" value="Creatinase/methionine aminopeptidase superfamily"/>
    <property type="match status" value="1"/>
</dbReference>
<evidence type="ECO:0000313" key="4">
    <source>
        <dbReference type="EMBL" id="MFC6870450.1"/>
    </source>
</evidence>
<keyword evidence="5" id="KW-1185">Reference proteome</keyword>